<evidence type="ECO:0000256" key="5">
    <source>
        <dbReference type="ARBA" id="ARBA00023014"/>
    </source>
</evidence>
<sequence length="136" mass="14887">MKRLETTCGYCGCGCGIYVNVADDGTLLGITPSYNHVVSQGKLCSKGWHGFGFVRDSRRLNNPLIRMADGSFREVSWEEAYDKVVEGFKAAMTGGDNTETIGMLSSARCTNEENFLMAKFARAALKTSSIDHCARL</sequence>
<protein>
    <submittedName>
        <fullName evidence="7">Molybdopterin oxidoreductase</fullName>
    </submittedName>
</protein>
<dbReference type="GO" id="GO:0022904">
    <property type="term" value="P:respiratory electron transport chain"/>
    <property type="evidence" value="ECO:0007669"/>
    <property type="project" value="TreeGrafter"/>
</dbReference>
<dbReference type="Gene3D" id="3.40.50.740">
    <property type="match status" value="1"/>
</dbReference>
<evidence type="ECO:0000313" key="7">
    <source>
        <dbReference type="EMBL" id="SCZ81876.1"/>
    </source>
</evidence>
<gene>
    <name evidence="7" type="ORF">SAMN03080599_03122</name>
</gene>
<evidence type="ECO:0000256" key="3">
    <source>
        <dbReference type="ARBA" id="ARBA00023002"/>
    </source>
</evidence>
<dbReference type="GO" id="GO:0003954">
    <property type="term" value="F:NADH dehydrogenase activity"/>
    <property type="evidence" value="ECO:0007669"/>
    <property type="project" value="TreeGrafter"/>
</dbReference>
<evidence type="ECO:0000313" key="8">
    <source>
        <dbReference type="Proteomes" id="UP000199208"/>
    </source>
</evidence>
<dbReference type="Pfam" id="PF00384">
    <property type="entry name" value="Molybdopterin"/>
    <property type="match status" value="1"/>
</dbReference>
<evidence type="ECO:0000256" key="4">
    <source>
        <dbReference type="ARBA" id="ARBA00023004"/>
    </source>
</evidence>
<proteinExistence type="predicted"/>
<dbReference type="InterPro" id="IPR006656">
    <property type="entry name" value="Mopterin_OxRdtase"/>
</dbReference>
<dbReference type="Gene3D" id="2.20.25.90">
    <property type="entry name" value="ADC-like domains"/>
    <property type="match status" value="1"/>
</dbReference>
<dbReference type="Pfam" id="PF04879">
    <property type="entry name" value="Molybdop_Fe4S4"/>
    <property type="match status" value="1"/>
</dbReference>
<evidence type="ECO:0000256" key="2">
    <source>
        <dbReference type="ARBA" id="ARBA00022723"/>
    </source>
</evidence>
<keyword evidence="5" id="KW-0411">Iron-sulfur</keyword>
<keyword evidence="2" id="KW-0479">Metal-binding</keyword>
<dbReference type="InterPro" id="IPR006963">
    <property type="entry name" value="Mopterin_OxRdtase_4Fe-4S_dom"/>
</dbReference>
<evidence type="ECO:0000259" key="6">
    <source>
        <dbReference type="PROSITE" id="PS51669"/>
    </source>
</evidence>
<dbReference type="STRING" id="1120920.SAMN03080599_03122"/>
<keyword evidence="1" id="KW-0004">4Fe-4S</keyword>
<dbReference type="PROSITE" id="PS51669">
    <property type="entry name" value="4FE4S_MOW_BIS_MGD"/>
    <property type="match status" value="1"/>
</dbReference>
<dbReference type="Proteomes" id="UP000199208">
    <property type="component" value="Unassembled WGS sequence"/>
</dbReference>
<dbReference type="GO" id="GO:0051539">
    <property type="term" value="F:4 iron, 4 sulfur cluster binding"/>
    <property type="evidence" value="ECO:0007669"/>
    <property type="project" value="UniProtKB-KW"/>
</dbReference>
<dbReference type="GO" id="GO:0016020">
    <property type="term" value="C:membrane"/>
    <property type="evidence" value="ECO:0007669"/>
    <property type="project" value="TreeGrafter"/>
</dbReference>
<keyword evidence="8" id="KW-1185">Reference proteome</keyword>
<dbReference type="PANTHER" id="PTHR43105:SF14">
    <property type="entry name" value="FORMATE DEHYDROGENASE H"/>
    <property type="match status" value="1"/>
</dbReference>
<dbReference type="GO" id="GO:0046872">
    <property type="term" value="F:metal ion binding"/>
    <property type="evidence" value="ECO:0007669"/>
    <property type="project" value="UniProtKB-KW"/>
</dbReference>
<name>A0A1G5S6C1_9FIRM</name>
<dbReference type="PANTHER" id="PTHR43105">
    <property type="entry name" value="RESPIRATORY NITRATE REDUCTASE"/>
    <property type="match status" value="1"/>
</dbReference>
<keyword evidence="4" id="KW-0408">Iron</keyword>
<keyword evidence="3" id="KW-0560">Oxidoreductase</keyword>
<reference evidence="7 8" key="1">
    <citation type="submission" date="2016-10" db="EMBL/GenBank/DDBJ databases">
        <authorList>
            <person name="de Groot N.N."/>
        </authorList>
    </citation>
    <scope>NUCLEOTIDE SEQUENCE [LARGE SCALE GENOMIC DNA]</scope>
    <source>
        <strain evidence="7 8">DSM 2784</strain>
    </source>
</reference>
<dbReference type="SUPFAM" id="SSF53706">
    <property type="entry name" value="Formate dehydrogenase/DMSO reductase, domains 1-3"/>
    <property type="match status" value="1"/>
</dbReference>
<dbReference type="SMART" id="SM00926">
    <property type="entry name" value="Molybdop_Fe4S4"/>
    <property type="match status" value="1"/>
</dbReference>
<organism evidence="7 8">
    <name type="scientific">Acidaminobacter hydrogenoformans DSM 2784</name>
    <dbReference type="NCBI Taxonomy" id="1120920"/>
    <lineage>
        <taxon>Bacteria</taxon>
        <taxon>Bacillati</taxon>
        <taxon>Bacillota</taxon>
        <taxon>Clostridia</taxon>
        <taxon>Peptostreptococcales</taxon>
        <taxon>Acidaminobacteraceae</taxon>
        <taxon>Acidaminobacter</taxon>
    </lineage>
</organism>
<feature type="domain" description="4Fe-4S Mo/W bis-MGD-type" evidence="6">
    <location>
        <begin position="1"/>
        <end position="58"/>
    </location>
</feature>
<dbReference type="InterPro" id="IPR050123">
    <property type="entry name" value="Prok_molybdopt-oxidoreductase"/>
</dbReference>
<dbReference type="EMBL" id="FMWL01000025">
    <property type="protein sequence ID" value="SCZ81876.1"/>
    <property type="molecule type" value="Genomic_DNA"/>
</dbReference>
<dbReference type="AlphaFoldDB" id="A0A1G5S6C1"/>
<accession>A0A1G5S6C1</accession>
<evidence type="ECO:0000256" key="1">
    <source>
        <dbReference type="ARBA" id="ARBA00022485"/>
    </source>
</evidence>